<accession>A0A255Z8W1</accession>
<feature type="compositionally biased region" description="Basic and acidic residues" evidence="1">
    <location>
        <begin position="69"/>
        <end position="83"/>
    </location>
</feature>
<keyword evidence="3" id="KW-1185">Reference proteome</keyword>
<evidence type="ECO:0000256" key="1">
    <source>
        <dbReference type="SAM" id="MobiDB-lite"/>
    </source>
</evidence>
<dbReference type="RefSeq" id="WP_094414533.1">
    <property type="nucleotide sequence ID" value="NZ_NOXV01000255.1"/>
</dbReference>
<sequence length="89" mass="9848">MEENTTSGLSGAIYPDTTNQEPGSRSPWLAYEPDPAVINPDELATFPKNVNKEVYVHGHTSLHHGKSTPVREGRNIIRTDTNPDKNGFM</sequence>
<organism evidence="2 3">
    <name type="scientific">Flavobacterium cyanobacteriorum</name>
    <dbReference type="NCBI Taxonomy" id="2022802"/>
    <lineage>
        <taxon>Bacteria</taxon>
        <taxon>Pseudomonadati</taxon>
        <taxon>Bacteroidota</taxon>
        <taxon>Flavobacteriia</taxon>
        <taxon>Flavobacteriales</taxon>
        <taxon>Flavobacteriaceae</taxon>
        <taxon>Flavobacterium</taxon>
    </lineage>
</organism>
<feature type="region of interest" description="Disordered" evidence="1">
    <location>
        <begin position="60"/>
        <end position="89"/>
    </location>
</feature>
<evidence type="ECO:0000313" key="3">
    <source>
        <dbReference type="Proteomes" id="UP000216605"/>
    </source>
</evidence>
<proteinExistence type="predicted"/>
<dbReference type="Proteomes" id="UP000216605">
    <property type="component" value="Unassembled WGS sequence"/>
</dbReference>
<feature type="region of interest" description="Disordered" evidence="1">
    <location>
        <begin position="1"/>
        <end position="29"/>
    </location>
</feature>
<evidence type="ECO:0000313" key="2">
    <source>
        <dbReference type="EMBL" id="OYQ37344.1"/>
    </source>
</evidence>
<dbReference type="OrthoDB" id="1367000at2"/>
<protein>
    <submittedName>
        <fullName evidence="2">Uncharacterized protein</fullName>
    </submittedName>
</protein>
<name>A0A255Z8W1_9FLAO</name>
<dbReference type="EMBL" id="NOXV01000255">
    <property type="protein sequence ID" value="OYQ37344.1"/>
    <property type="molecule type" value="Genomic_DNA"/>
</dbReference>
<comment type="caution">
    <text evidence="2">The sequence shown here is derived from an EMBL/GenBank/DDBJ whole genome shotgun (WGS) entry which is preliminary data.</text>
</comment>
<gene>
    <name evidence="2" type="ORF">CHU92_08390</name>
</gene>
<reference evidence="2 3" key="1">
    <citation type="submission" date="2017-07" db="EMBL/GenBank/DDBJ databases">
        <title>Flavobacterium cyanobacteriorum sp. nov., isolated from cyanobacterial aggregates in a eutrophic lake.</title>
        <authorList>
            <person name="Cai H."/>
        </authorList>
    </citation>
    <scope>NUCLEOTIDE SEQUENCE [LARGE SCALE GENOMIC DNA]</scope>
    <source>
        <strain evidence="2 3">TH021</strain>
    </source>
</reference>
<dbReference type="AlphaFoldDB" id="A0A255Z8W1"/>